<dbReference type="HOGENOM" id="CLU_2730357_0_0_2"/>
<dbReference type="AlphaFoldDB" id="H8I728"/>
<gene>
    <name evidence="1" type="ordered locus">Mtc_1527</name>
</gene>
<proteinExistence type="predicted"/>
<dbReference type="KEGG" id="mez:Mtc_1527"/>
<accession>H8I728</accession>
<dbReference type="EMBL" id="CP003243">
    <property type="protein sequence ID" value="AFD00279.1"/>
    <property type="molecule type" value="Genomic_DNA"/>
</dbReference>
<organism evidence="1 2">
    <name type="scientific">Methanocella conradii (strain DSM 24694 / JCM 17849 / CGMCC 1.5162 / HZ254)</name>
    <dbReference type="NCBI Taxonomy" id="1041930"/>
    <lineage>
        <taxon>Archaea</taxon>
        <taxon>Methanobacteriati</taxon>
        <taxon>Methanobacteriota</taxon>
        <taxon>Stenosarchaea group</taxon>
        <taxon>Methanomicrobia</taxon>
        <taxon>Methanocellales</taxon>
        <taxon>Methanocellaceae</taxon>
        <taxon>Methanocella</taxon>
    </lineage>
</organism>
<keyword evidence="2" id="KW-1185">Reference proteome</keyword>
<dbReference type="Proteomes" id="UP000005233">
    <property type="component" value="Chromosome"/>
</dbReference>
<protein>
    <submittedName>
        <fullName evidence="1">Uncharacterized protein</fullName>
    </submittedName>
</protein>
<dbReference type="STRING" id="1041930.Mtc_1527"/>
<evidence type="ECO:0000313" key="1">
    <source>
        <dbReference type="EMBL" id="AFD00279.1"/>
    </source>
</evidence>
<evidence type="ECO:0000313" key="2">
    <source>
        <dbReference type="Proteomes" id="UP000005233"/>
    </source>
</evidence>
<sequence length="71" mass="8262">MSQSSSIPLKLSQNDLSVRINVFNMTFPPRKKRRCIEKTPDGEVEEICVAMEDSRYRGEEAEERFRLKGID</sequence>
<reference evidence="1 2" key="1">
    <citation type="journal article" date="2012" name="J. Bacteriol.">
        <title>Complete genome sequence of a thermophilic methanogen, Methanocella conradii HZ254, isolated from Chinese rice field soil.</title>
        <authorList>
            <person name="Lu Z."/>
            <person name="Lu Y."/>
        </authorList>
    </citation>
    <scope>NUCLEOTIDE SEQUENCE [LARGE SCALE GENOMIC DNA]</scope>
    <source>
        <strain evidence="2">DSM 24694 / JCM 17849 / CGMCC 1.5162 / HZ254</strain>
    </source>
</reference>
<name>H8I728_METCZ</name>